<organism evidence="1 2">
    <name type="scientific">Pristionchus mayeri</name>
    <dbReference type="NCBI Taxonomy" id="1317129"/>
    <lineage>
        <taxon>Eukaryota</taxon>
        <taxon>Metazoa</taxon>
        <taxon>Ecdysozoa</taxon>
        <taxon>Nematoda</taxon>
        <taxon>Chromadorea</taxon>
        <taxon>Rhabditida</taxon>
        <taxon>Rhabditina</taxon>
        <taxon>Diplogasteromorpha</taxon>
        <taxon>Diplogasteroidea</taxon>
        <taxon>Neodiplogasteridae</taxon>
        <taxon>Pristionchus</taxon>
    </lineage>
</organism>
<protein>
    <submittedName>
        <fullName evidence="1">Uncharacterized protein</fullName>
    </submittedName>
</protein>
<reference evidence="2" key="1">
    <citation type="submission" date="2022-10" db="EMBL/GenBank/DDBJ databases">
        <title>Genome assembly of Pristionchus species.</title>
        <authorList>
            <person name="Yoshida K."/>
            <person name="Sommer R.J."/>
        </authorList>
    </citation>
    <scope>NUCLEOTIDE SEQUENCE [LARGE SCALE GENOMIC DNA]</scope>
    <source>
        <strain evidence="2">RS5460</strain>
    </source>
</reference>
<sequence>RMKRSDRPSIIRLLKIAESTIASFFESYRIHELKSEPSVDALAMALLHSGKGGKHAAKYGAPGEETKRKAAEYVGEQNELNQRSYDSLVKVLLACAGDSSLHWRRTDLSHFFLSILMRRDAEVNPEQSRMALEAVFHFLKACGQRTLEKTWCLRMLKYMPLIAHFNLKTGFFSSILVVRDNALEIVELFEEFLSARYSSKVRVILINEFRAITTAASTSIERKSERSSSERWHTRRWRCAIRLPSPPTTS</sequence>
<gene>
    <name evidence="1" type="ORF">PMAYCL1PPCAC_28108</name>
</gene>
<proteinExistence type="predicted"/>
<dbReference type="Proteomes" id="UP001328107">
    <property type="component" value="Unassembled WGS sequence"/>
</dbReference>
<evidence type="ECO:0000313" key="2">
    <source>
        <dbReference type="Proteomes" id="UP001328107"/>
    </source>
</evidence>
<comment type="caution">
    <text evidence="1">The sequence shown here is derived from an EMBL/GenBank/DDBJ whole genome shotgun (WGS) entry which is preliminary data.</text>
</comment>
<name>A0AAN5I9Q0_9BILA</name>
<evidence type="ECO:0000313" key="1">
    <source>
        <dbReference type="EMBL" id="GMR57913.1"/>
    </source>
</evidence>
<accession>A0AAN5I9Q0</accession>
<dbReference type="AlphaFoldDB" id="A0AAN5I9Q0"/>
<dbReference type="EMBL" id="BTRK01000006">
    <property type="protein sequence ID" value="GMR57913.1"/>
    <property type="molecule type" value="Genomic_DNA"/>
</dbReference>
<keyword evidence="2" id="KW-1185">Reference proteome</keyword>
<feature type="non-terminal residue" evidence="1">
    <location>
        <position position="1"/>
    </location>
</feature>